<dbReference type="SUPFAM" id="SSF53850">
    <property type="entry name" value="Periplasmic binding protein-like II"/>
    <property type="match status" value="1"/>
</dbReference>
<dbReference type="CDD" id="cd13602">
    <property type="entry name" value="PBP2_TRAP_BpDctp6_7"/>
    <property type="match status" value="1"/>
</dbReference>
<keyword evidence="4" id="KW-1185">Reference proteome</keyword>
<dbReference type="KEGG" id="pstg:E8M01_12825"/>
<feature type="signal peptide" evidence="2">
    <location>
        <begin position="1"/>
        <end position="24"/>
    </location>
</feature>
<dbReference type="RefSeq" id="WP_136960474.1">
    <property type="nucleotide sequence ID" value="NZ_CP039690.1"/>
</dbReference>
<dbReference type="PANTHER" id="PTHR33376:SF4">
    <property type="entry name" value="SIALIC ACID-BINDING PERIPLASMIC PROTEIN SIAP"/>
    <property type="match status" value="1"/>
</dbReference>
<dbReference type="InterPro" id="IPR018389">
    <property type="entry name" value="DctP_fam"/>
</dbReference>
<evidence type="ECO:0000256" key="1">
    <source>
        <dbReference type="ARBA" id="ARBA00022729"/>
    </source>
</evidence>
<accession>A0A4D7B0K4</accession>
<dbReference type="AlphaFoldDB" id="A0A4D7B0K4"/>
<dbReference type="Gene3D" id="3.40.190.170">
    <property type="entry name" value="Bacterial extracellular solute-binding protein, family 7"/>
    <property type="match status" value="1"/>
</dbReference>
<evidence type="ECO:0000313" key="3">
    <source>
        <dbReference type="EMBL" id="QCI65025.1"/>
    </source>
</evidence>
<dbReference type="NCBIfam" id="NF037995">
    <property type="entry name" value="TRAP_S1"/>
    <property type="match status" value="1"/>
</dbReference>
<name>A0A4D7B0K4_9HYPH</name>
<proteinExistence type="predicted"/>
<dbReference type="EMBL" id="CP039690">
    <property type="protein sequence ID" value="QCI65025.1"/>
    <property type="molecule type" value="Genomic_DNA"/>
</dbReference>
<keyword evidence="1 2" id="KW-0732">Signal</keyword>
<organism evidence="3 4">
    <name type="scientific">Phreatobacter stygius</name>
    <dbReference type="NCBI Taxonomy" id="1940610"/>
    <lineage>
        <taxon>Bacteria</taxon>
        <taxon>Pseudomonadati</taxon>
        <taxon>Pseudomonadota</taxon>
        <taxon>Alphaproteobacteria</taxon>
        <taxon>Hyphomicrobiales</taxon>
        <taxon>Phreatobacteraceae</taxon>
        <taxon>Phreatobacter</taxon>
    </lineage>
</organism>
<gene>
    <name evidence="3" type="ORF">E8M01_12825</name>
</gene>
<reference evidence="3 4" key="1">
    <citation type="submission" date="2019-04" db="EMBL/GenBank/DDBJ databases">
        <title>Phreatobacter aquaticus sp. nov.</title>
        <authorList>
            <person name="Choi A."/>
        </authorList>
    </citation>
    <scope>NUCLEOTIDE SEQUENCE [LARGE SCALE GENOMIC DNA]</scope>
    <source>
        <strain evidence="3 4">KCTC 52518</strain>
    </source>
</reference>
<dbReference type="Pfam" id="PF03480">
    <property type="entry name" value="DctP"/>
    <property type="match status" value="1"/>
</dbReference>
<dbReference type="PANTHER" id="PTHR33376">
    <property type="match status" value="1"/>
</dbReference>
<feature type="chain" id="PRO_5020790590" evidence="2">
    <location>
        <begin position="25"/>
        <end position="359"/>
    </location>
</feature>
<evidence type="ECO:0000313" key="4">
    <source>
        <dbReference type="Proteomes" id="UP000298781"/>
    </source>
</evidence>
<dbReference type="InterPro" id="IPR038404">
    <property type="entry name" value="TRAP_DctP_sf"/>
</dbReference>
<protein>
    <submittedName>
        <fullName evidence="3">C4-dicarboxylate ABC transporter</fullName>
    </submittedName>
</protein>
<evidence type="ECO:0000256" key="2">
    <source>
        <dbReference type="SAM" id="SignalP"/>
    </source>
</evidence>
<dbReference type="OrthoDB" id="9799287at2"/>
<dbReference type="Proteomes" id="UP000298781">
    <property type="component" value="Chromosome"/>
</dbReference>
<dbReference type="GO" id="GO:0055085">
    <property type="term" value="P:transmembrane transport"/>
    <property type="evidence" value="ECO:0007669"/>
    <property type="project" value="InterPro"/>
</dbReference>
<sequence>MTLFRSATATVFALSLGGATATLAQTLPPGPPVSVQMVTQPGPALPQYSRVDIPMLREGLPQRSGGRISVTLASWPERNLNGPEILRLVRSGQVDIGAVPLNTASGDVPLADVVDLAGLNPTLRQSRRVAQAMLPELNKELERFGVKIIAMYPFPAQVFFCRDRVTSLADLRGKRIRTGGGSSNDFVSTIGGQPTGIGFPEVYAALERGVVDCAITGTASGNGARWYEVTQSLYTLPLFWSISAYVVNIAWWNRLDPAVRTMLETTMAEVEEAQWQLGRVATEDGVACNTGNREGCKLGRLVDNKPMTAFEPTPADSEALRTVLTSTVLPAWVKRCGARCGEIYNRVVAPITGVQFVTN</sequence>